<evidence type="ECO:0000313" key="2">
    <source>
        <dbReference type="EMBL" id="MCI39826.1"/>
    </source>
</evidence>
<name>A0A392RW83_9FABA</name>
<keyword evidence="3" id="KW-1185">Reference proteome</keyword>
<comment type="caution">
    <text evidence="2">The sequence shown here is derived from an EMBL/GenBank/DDBJ whole genome shotgun (WGS) entry which is preliminary data.</text>
</comment>
<feature type="region of interest" description="Disordered" evidence="1">
    <location>
        <begin position="20"/>
        <end position="43"/>
    </location>
</feature>
<sequence length="43" mass="4992">FATRWPPFLRIHDRIARQASDVKQARDLRVTDRQASGRARGSK</sequence>
<dbReference type="AlphaFoldDB" id="A0A392RW83"/>
<feature type="non-terminal residue" evidence="2">
    <location>
        <position position="1"/>
    </location>
</feature>
<reference evidence="2 3" key="1">
    <citation type="journal article" date="2018" name="Front. Plant Sci.">
        <title>Red Clover (Trifolium pratense) and Zigzag Clover (T. medium) - A Picture of Genomic Similarities and Differences.</title>
        <authorList>
            <person name="Dluhosova J."/>
            <person name="Istvanek J."/>
            <person name="Nedelnik J."/>
            <person name="Repkova J."/>
        </authorList>
    </citation>
    <scope>NUCLEOTIDE SEQUENCE [LARGE SCALE GENOMIC DNA]</scope>
    <source>
        <strain evidence="3">cv. 10/8</strain>
        <tissue evidence="2">Leaf</tissue>
    </source>
</reference>
<organism evidence="2 3">
    <name type="scientific">Trifolium medium</name>
    <dbReference type="NCBI Taxonomy" id="97028"/>
    <lineage>
        <taxon>Eukaryota</taxon>
        <taxon>Viridiplantae</taxon>
        <taxon>Streptophyta</taxon>
        <taxon>Embryophyta</taxon>
        <taxon>Tracheophyta</taxon>
        <taxon>Spermatophyta</taxon>
        <taxon>Magnoliopsida</taxon>
        <taxon>eudicotyledons</taxon>
        <taxon>Gunneridae</taxon>
        <taxon>Pentapetalae</taxon>
        <taxon>rosids</taxon>
        <taxon>fabids</taxon>
        <taxon>Fabales</taxon>
        <taxon>Fabaceae</taxon>
        <taxon>Papilionoideae</taxon>
        <taxon>50 kb inversion clade</taxon>
        <taxon>NPAAA clade</taxon>
        <taxon>Hologalegina</taxon>
        <taxon>IRL clade</taxon>
        <taxon>Trifolieae</taxon>
        <taxon>Trifolium</taxon>
    </lineage>
</organism>
<accession>A0A392RW83</accession>
<evidence type="ECO:0000256" key="1">
    <source>
        <dbReference type="SAM" id="MobiDB-lite"/>
    </source>
</evidence>
<feature type="compositionally biased region" description="Basic and acidic residues" evidence="1">
    <location>
        <begin position="23"/>
        <end position="32"/>
    </location>
</feature>
<protein>
    <submittedName>
        <fullName evidence="2">Uncharacterized protein</fullName>
    </submittedName>
</protein>
<dbReference type="EMBL" id="LXQA010272245">
    <property type="protein sequence ID" value="MCI39826.1"/>
    <property type="molecule type" value="Genomic_DNA"/>
</dbReference>
<dbReference type="Proteomes" id="UP000265520">
    <property type="component" value="Unassembled WGS sequence"/>
</dbReference>
<evidence type="ECO:0000313" key="3">
    <source>
        <dbReference type="Proteomes" id="UP000265520"/>
    </source>
</evidence>
<proteinExistence type="predicted"/>